<dbReference type="EC" id="2.5.1.3" evidence="9"/>
<dbReference type="Proteomes" id="UP000050413">
    <property type="component" value="Unassembled WGS sequence"/>
</dbReference>
<dbReference type="RefSeq" id="WP_072244207.1">
    <property type="nucleotide sequence ID" value="NZ_FBYC01000001.1"/>
</dbReference>
<dbReference type="GO" id="GO:0000287">
    <property type="term" value="F:magnesium ion binding"/>
    <property type="evidence" value="ECO:0007669"/>
    <property type="project" value="UniProtKB-UniRule"/>
</dbReference>
<keyword evidence="4 9" id="KW-0460">Magnesium</keyword>
<comment type="cofactor">
    <cofactor evidence="9">
        <name>Mg(2+)</name>
        <dbReference type="ChEBI" id="CHEBI:18420"/>
    </cofactor>
    <text evidence="9">Binds 1 Mg(2+) ion per subunit.</text>
</comment>
<evidence type="ECO:0000256" key="6">
    <source>
        <dbReference type="ARBA" id="ARBA00047334"/>
    </source>
</evidence>
<gene>
    <name evidence="14" type="primary">thiE-2</name>
    <name evidence="9" type="synonym">thiE</name>
    <name evidence="13" type="ORF">Ga0058931_0060</name>
    <name evidence="14" type="ORF">HLUCCA05_14300</name>
</gene>
<evidence type="ECO:0000256" key="3">
    <source>
        <dbReference type="ARBA" id="ARBA00022723"/>
    </source>
</evidence>
<evidence type="ECO:0000259" key="12">
    <source>
        <dbReference type="Pfam" id="PF02581"/>
    </source>
</evidence>
<dbReference type="GO" id="GO:0005737">
    <property type="term" value="C:cytoplasm"/>
    <property type="evidence" value="ECO:0007669"/>
    <property type="project" value="TreeGrafter"/>
</dbReference>
<evidence type="ECO:0000256" key="2">
    <source>
        <dbReference type="ARBA" id="ARBA00022679"/>
    </source>
</evidence>
<feature type="binding site" evidence="9">
    <location>
        <position position="132"/>
    </location>
    <ligand>
        <name>4-amino-2-methyl-5-(diphosphooxymethyl)pyrimidine</name>
        <dbReference type="ChEBI" id="CHEBI:57841"/>
    </ligand>
</feature>
<evidence type="ECO:0000256" key="4">
    <source>
        <dbReference type="ARBA" id="ARBA00022842"/>
    </source>
</evidence>
<keyword evidence="16" id="KW-1185">Reference proteome</keyword>
<evidence type="ECO:0000256" key="11">
    <source>
        <dbReference type="RuleBase" id="RU004253"/>
    </source>
</evidence>
<dbReference type="EMBL" id="FBYC01000001">
    <property type="protein sequence ID" value="CUX79382.1"/>
    <property type="molecule type" value="Genomic_DNA"/>
</dbReference>
<feature type="binding site" evidence="9">
    <location>
        <position position="66"/>
    </location>
    <ligand>
        <name>Mg(2+)</name>
        <dbReference type="ChEBI" id="CHEBI:18420"/>
    </ligand>
</feature>
<organism evidence="14 15">
    <name type="scientific">Roseibaca calidilacus</name>
    <dbReference type="NCBI Taxonomy" id="1666912"/>
    <lineage>
        <taxon>Bacteria</taxon>
        <taxon>Pseudomonadati</taxon>
        <taxon>Pseudomonadota</taxon>
        <taxon>Alphaproteobacteria</taxon>
        <taxon>Rhodobacterales</taxon>
        <taxon>Paracoccaceae</taxon>
        <taxon>Roseinatronobacter</taxon>
    </lineage>
</organism>
<dbReference type="Gene3D" id="3.20.20.70">
    <property type="entry name" value="Aldolase class I"/>
    <property type="match status" value="1"/>
</dbReference>
<feature type="binding site" evidence="9">
    <location>
        <position position="160"/>
    </location>
    <ligand>
        <name>2-[(2R,5Z)-2-carboxy-4-methylthiazol-5(2H)-ylidene]ethyl phosphate</name>
        <dbReference type="ChEBI" id="CHEBI:62899"/>
    </ligand>
</feature>
<dbReference type="HAMAP" id="MF_00097">
    <property type="entry name" value="TMP_synthase"/>
    <property type="match status" value="1"/>
</dbReference>
<evidence type="ECO:0000256" key="10">
    <source>
        <dbReference type="RuleBase" id="RU003826"/>
    </source>
</evidence>
<protein>
    <recommendedName>
        <fullName evidence="9">Thiamine-phosphate synthase</fullName>
        <shortName evidence="9">TP synthase</shortName>
        <shortName evidence="9">TPS</shortName>
        <ecNumber evidence="9">2.5.1.3</ecNumber>
    </recommendedName>
    <alternativeName>
        <fullName evidence="9">Thiamine-phosphate pyrophosphorylase</fullName>
        <shortName evidence="9">TMP pyrophosphorylase</shortName>
        <shortName evidence="9">TMP-PPase</shortName>
    </alternativeName>
</protein>
<evidence type="ECO:0000256" key="9">
    <source>
        <dbReference type="HAMAP-Rule" id="MF_00097"/>
    </source>
</evidence>
<evidence type="ECO:0000313" key="13">
    <source>
        <dbReference type="EMBL" id="CUX79382.1"/>
    </source>
</evidence>
<evidence type="ECO:0000313" key="15">
    <source>
        <dbReference type="Proteomes" id="UP000050413"/>
    </source>
</evidence>
<feature type="binding site" evidence="9">
    <location>
        <begin position="33"/>
        <end position="37"/>
    </location>
    <ligand>
        <name>4-amino-2-methyl-5-(diphosphooxymethyl)pyrimidine</name>
        <dbReference type="ChEBI" id="CHEBI:57841"/>
    </ligand>
</feature>
<dbReference type="Pfam" id="PF02581">
    <property type="entry name" value="TMP-TENI"/>
    <property type="match status" value="1"/>
</dbReference>
<dbReference type="SUPFAM" id="SSF51391">
    <property type="entry name" value="Thiamin phosphate synthase"/>
    <property type="match status" value="1"/>
</dbReference>
<evidence type="ECO:0000256" key="8">
    <source>
        <dbReference type="ARBA" id="ARBA00047883"/>
    </source>
</evidence>
<dbReference type="STRING" id="1666912.Ga0058931_0060"/>
<evidence type="ECO:0000256" key="1">
    <source>
        <dbReference type="ARBA" id="ARBA00005165"/>
    </source>
</evidence>
<comment type="catalytic activity">
    <reaction evidence="7 9 10">
        <text>2-(2-carboxy-4-methylthiazol-5-yl)ethyl phosphate + 4-amino-2-methyl-5-(diphosphooxymethyl)pyrimidine + 2 H(+) = thiamine phosphate + CO2 + diphosphate</text>
        <dbReference type="Rhea" id="RHEA:47848"/>
        <dbReference type="ChEBI" id="CHEBI:15378"/>
        <dbReference type="ChEBI" id="CHEBI:16526"/>
        <dbReference type="ChEBI" id="CHEBI:33019"/>
        <dbReference type="ChEBI" id="CHEBI:37575"/>
        <dbReference type="ChEBI" id="CHEBI:57841"/>
        <dbReference type="ChEBI" id="CHEBI:62890"/>
        <dbReference type="EC" id="2.5.1.3"/>
    </reaction>
</comment>
<evidence type="ECO:0000256" key="5">
    <source>
        <dbReference type="ARBA" id="ARBA00022977"/>
    </source>
</evidence>
<dbReference type="InterPro" id="IPR013785">
    <property type="entry name" value="Aldolase_TIM"/>
</dbReference>
<dbReference type="UniPathway" id="UPA00060">
    <property type="reaction ID" value="UER00141"/>
</dbReference>
<feature type="binding site" evidence="9">
    <location>
        <position position="104"/>
    </location>
    <ligand>
        <name>4-amino-2-methyl-5-(diphosphooxymethyl)pyrimidine</name>
        <dbReference type="ChEBI" id="CHEBI:57841"/>
    </ligand>
</feature>
<dbReference type="GO" id="GO:0009229">
    <property type="term" value="P:thiamine diphosphate biosynthetic process"/>
    <property type="evidence" value="ECO:0007669"/>
    <property type="project" value="UniProtKB-UniRule"/>
</dbReference>
<dbReference type="PANTHER" id="PTHR20857">
    <property type="entry name" value="THIAMINE-PHOSPHATE PYROPHOSPHORYLASE"/>
    <property type="match status" value="1"/>
</dbReference>
<dbReference type="InterPro" id="IPR022998">
    <property type="entry name" value="ThiamineP_synth_TenI"/>
</dbReference>
<keyword evidence="3 9" id="KW-0479">Metal-binding</keyword>
<comment type="pathway">
    <text evidence="1 9 11">Cofactor biosynthesis; thiamine diphosphate biosynthesis; thiamine phosphate from 4-amino-2-methyl-5-diphosphomethylpyrimidine and 4-methyl-5-(2-phosphoethyl)-thiazole: step 1/1.</text>
</comment>
<dbReference type="GO" id="GO:0009228">
    <property type="term" value="P:thiamine biosynthetic process"/>
    <property type="evidence" value="ECO:0007669"/>
    <property type="project" value="UniProtKB-KW"/>
</dbReference>
<feature type="binding site" evidence="9">
    <location>
        <begin position="180"/>
        <end position="181"/>
    </location>
    <ligand>
        <name>2-[(2R,5Z)-2-carboxy-4-methylthiazol-5(2H)-ylidene]ethyl phosphate</name>
        <dbReference type="ChEBI" id="CHEBI:62899"/>
    </ligand>
</feature>
<accession>A0A0P7WGK4</accession>
<dbReference type="EMBL" id="LJSG01000021">
    <property type="protein sequence ID" value="KPP89504.1"/>
    <property type="molecule type" value="Genomic_DNA"/>
</dbReference>
<comment type="function">
    <text evidence="9">Condenses 4-methyl-5-(beta-hydroxyethyl)thiazole monophosphate (THZ-P) and 2-methyl-4-amino-5-hydroxymethyl pyrimidine pyrophosphate (HMP-PP) to form thiamine monophosphate (TMP).</text>
</comment>
<dbReference type="CDD" id="cd00564">
    <property type="entry name" value="TMP_TenI"/>
    <property type="match status" value="1"/>
</dbReference>
<feature type="binding site" evidence="9">
    <location>
        <position position="65"/>
    </location>
    <ligand>
        <name>4-amino-2-methyl-5-(diphosphooxymethyl)pyrimidine</name>
        <dbReference type="ChEBI" id="CHEBI:57841"/>
    </ligand>
</feature>
<reference evidence="13 16" key="2">
    <citation type="submission" date="2016-01" db="EMBL/GenBank/DDBJ databases">
        <authorList>
            <person name="Varghese N."/>
        </authorList>
    </citation>
    <scope>NUCLEOTIDE SEQUENCE [LARGE SCALE GENOMIC DNA]</scope>
    <source>
        <strain evidence="13 16">HL-91</strain>
    </source>
</reference>
<evidence type="ECO:0000313" key="14">
    <source>
        <dbReference type="EMBL" id="KPP89504.1"/>
    </source>
</evidence>
<evidence type="ECO:0000256" key="7">
    <source>
        <dbReference type="ARBA" id="ARBA00047851"/>
    </source>
</evidence>
<reference evidence="14 15" key="1">
    <citation type="submission" date="2015-09" db="EMBL/GenBank/DDBJ databases">
        <title>Identification and resolution of microdiversity through metagenomic sequencing of parallel consortia.</title>
        <authorList>
            <person name="Nelson W.C."/>
            <person name="Romine M.F."/>
            <person name="Lindemann S.R."/>
        </authorList>
    </citation>
    <scope>NUCLEOTIDE SEQUENCE [LARGE SCALE GENOMIC DNA]</scope>
    <source>
        <strain evidence="14">HL-91</strain>
    </source>
</reference>
<feature type="binding site" evidence="9">
    <location>
        <begin position="129"/>
        <end position="131"/>
    </location>
    <ligand>
        <name>2-[(2R,5Z)-2-carboxy-4-methylthiazol-5(2H)-ylidene]ethyl phosphate</name>
        <dbReference type="ChEBI" id="CHEBI:62899"/>
    </ligand>
</feature>
<feature type="domain" description="Thiamine phosphate synthase/TenI" evidence="12">
    <location>
        <begin position="5"/>
        <end position="183"/>
    </location>
</feature>
<feature type="binding site" evidence="9">
    <location>
        <position position="85"/>
    </location>
    <ligand>
        <name>Mg(2+)</name>
        <dbReference type="ChEBI" id="CHEBI:18420"/>
    </ligand>
</feature>
<keyword evidence="2 9" id="KW-0808">Transferase</keyword>
<dbReference type="Proteomes" id="UP000182045">
    <property type="component" value="Unassembled WGS sequence"/>
</dbReference>
<dbReference type="InterPro" id="IPR034291">
    <property type="entry name" value="TMP_synthase"/>
</dbReference>
<proteinExistence type="inferred from homology"/>
<comment type="caution">
    <text evidence="14">The sequence shown here is derived from an EMBL/GenBank/DDBJ whole genome shotgun (WGS) entry which is preliminary data.</text>
</comment>
<dbReference type="PATRIC" id="fig|1666912.4.peg.723"/>
<dbReference type="NCBIfam" id="TIGR00693">
    <property type="entry name" value="thiE"/>
    <property type="match status" value="1"/>
</dbReference>
<dbReference type="AlphaFoldDB" id="A0A0P7WGK4"/>
<comment type="catalytic activity">
    <reaction evidence="6 9 10">
        <text>4-methyl-5-(2-phosphooxyethyl)-thiazole + 4-amino-2-methyl-5-(diphosphooxymethyl)pyrimidine + H(+) = thiamine phosphate + diphosphate</text>
        <dbReference type="Rhea" id="RHEA:22328"/>
        <dbReference type="ChEBI" id="CHEBI:15378"/>
        <dbReference type="ChEBI" id="CHEBI:33019"/>
        <dbReference type="ChEBI" id="CHEBI:37575"/>
        <dbReference type="ChEBI" id="CHEBI:57841"/>
        <dbReference type="ChEBI" id="CHEBI:58296"/>
        <dbReference type="EC" id="2.5.1.3"/>
    </reaction>
</comment>
<keyword evidence="5 9" id="KW-0784">Thiamine biosynthesis</keyword>
<evidence type="ECO:0000313" key="16">
    <source>
        <dbReference type="Proteomes" id="UP000182045"/>
    </source>
</evidence>
<dbReference type="GO" id="GO:0004789">
    <property type="term" value="F:thiamine-phosphate diphosphorylase activity"/>
    <property type="evidence" value="ECO:0007669"/>
    <property type="project" value="UniProtKB-UniRule"/>
</dbReference>
<name>A0A0P7WGK4_9RHOB</name>
<dbReference type="InterPro" id="IPR036206">
    <property type="entry name" value="ThiamineP_synth_sf"/>
</dbReference>
<comment type="catalytic activity">
    <reaction evidence="8 9 10">
        <text>2-[(2R,5Z)-2-carboxy-4-methylthiazol-5(2H)-ylidene]ethyl phosphate + 4-amino-2-methyl-5-(diphosphooxymethyl)pyrimidine + 2 H(+) = thiamine phosphate + CO2 + diphosphate</text>
        <dbReference type="Rhea" id="RHEA:47844"/>
        <dbReference type="ChEBI" id="CHEBI:15378"/>
        <dbReference type="ChEBI" id="CHEBI:16526"/>
        <dbReference type="ChEBI" id="CHEBI:33019"/>
        <dbReference type="ChEBI" id="CHEBI:37575"/>
        <dbReference type="ChEBI" id="CHEBI:57841"/>
        <dbReference type="ChEBI" id="CHEBI:62899"/>
        <dbReference type="EC" id="2.5.1.3"/>
    </reaction>
</comment>
<dbReference type="PANTHER" id="PTHR20857:SF15">
    <property type="entry name" value="THIAMINE-PHOSPHATE SYNTHASE"/>
    <property type="match status" value="1"/>
</dbReference>
<comment type="similarity">
    <text evidence="9 10">Belongs to the thiamine-phosphate synthase family.</text>
</comment>
<sequence length="203" mass="20630">MMGPVYVITDPDAPCPVAMQARLAAQGGAGAVQIRDKTLPDDEFTALVASLLPEMTARGVMLIVNDRVDVALRSGAHGLHIGQGDGDPAQIRARLPQGMILGLSVETLAQAKQVPAGVDYIGAGPVRATATKPDHAAPIGFDGLAQIAAAARLPCYAIGGIKPGDAGAVKHAGCVGMAVVSAVTRAPDPALATRTLLTEWSDA</sequence>